<dbReference type="SUPFAM" id="SSF52058">
    <property type="entry name" value="L domain-like"/>
    <property type="match status" value="1"/>
</dbReference>
<proteinExistence type="predicted"/>
<keyword evidence="6" id="KW-1185">Reference proteome</keyword>
<dbReference type="Pfam" id="PF13855">
    <property type="entry name" value="LRR_8"/>
    <property type="match status" value="1"/>
</dbReference>
<feature type="compositionally biased region" description="Polar residues" evidence="3">
    <location>
        <begin position="168"/>
        <end position="178"/>
    </location>
</feature>
<accession>A0ABN7SJL2</accession>
<keyword evidence="1" id="KW-0433">Leucine-rich repeat</keyword>
<dbReference type="InterPro" id="IPR003591">
    <property type="entry name" value="Leu-rich_rpt_typical-subtyp"/>
</dbReference>
<feature type="compositionally biased region" description="Basic residues" evidence="3">
    <location>
        <begin position="244"/>
        <end position="260"/>
    </location>
</feature>
<dbReference type="InterPro" id="IPR055414">
    <property type="entry name" value="LRR_R13L4/SHOC2-like"/>
</dbReference>
<dbReference type="Gene3D" id="3.80.10.10">
    <property type="entry name" value="Ribonuclease Inhibitor"/>
    <property type="match status" value="1"/>
</dbReference>
<organism evidence="5 6">
    <name type="scientific">Oikopleura dioica</name>
    <name type="common">Tunicate</name>
    <dbReference type="NCBI Taxonomy" id="34765"/>
    <lineage>
        <taxon>Eukaryota</taxon>
        <taxon>Metazoa</taxon>
        <taxon>Chordata</taxon>
        <taxon>Tunicata</taxon>
        <taxon>Appendicularia</taxon>
        <taxon>Copelata</taxon>
        <taxon>Oikopleuridae</taxon>
        <taxon>Oikopleura</taxon>
    </lineage>
</organism>
<feature type="region of interest" description="Disordered" evidence="3">
    <location>
        <begin position="237"/>
        <end position="283"/>
    </location>
</feature>
<dbReference type="InterPro" id="IPR050216">
    <property type="entry name" value="LRR_domain-containing"/>
</dbReference>
<dbReference type="SMART" id="SM00369">
    <property type="entry name" value="LRR_TYP"/>
    <property type="match status" value="6"/>
</dbReference>
<dbReference type="Proteomes" id="UP001158576">
    <property type="component" value="Chromosome XSR"/>
</dbReference>
<dbReference type="PANTHER" id="PTHR48051">
    <property type="match status" value="1"/>
</dbReference>
<evidence type="ECO:0000259" key="4">
    <source>
        <dbReference type="Pfam" id="PF23598"/>
    </source>
</evidence>
<evidence type="ECO:0000256" key="3">
    <source>
        <dbReference type="SAM" id="MobiDB-lite"/>
    </source>
</evidence>
<keyword evidence="2" id="KW-0677">Repeat</keyword>
<dbReference type="InterPro" id="IPR032675">
    <property type="entry name" value="LRR_dom_sf"/>
</dbReference>
<name>A0ABN7SJL2_OIKDI</name>
<dbReference type="InterPro" id="IPR001611">
    <property type="entry name" value="Leu-rich_rpt"/>
</dbReference>
<evidence type="ECO:0000256" key="1">
    <source>
        <dbReference type="ARBA" id="ARBA00022614"/>
    </source>
</evidence>
<dbReference type="EMBL" id="OU015569">
    <property type="protein sequence ID" value="CAG5098806.1"/>
    <property type="molecule type" value="Genomic_DNA"/>
</dbReference>
<dbReference type="Pfam" id="PF23598">
    <property type="entry name" value="LRR_14"/>
    <property type="match status" value="1"/>
</dbReference>
<gene>
    <name evidence="5" type="ORF">OKIOD_LOCUS7552</name>
</gene>
<reference evidence="5 6" key="1">
    <citation type="submission" date="2021-04" db="EMBL/GenBank/DDBJ databases">
        <authorList>
            <person name="Bliznina A."/>
        </authorList>
    </citation>
    <scope>NUCLEOTIDE SEQUENCE [LARGE SCALE GENOMIC DNA]</scope>
</reference>
<evidence type="ECO:0000313" key="6">
    <source>
        <dbReference type="Proteomes" id="UP001158576"/>
    </source>
</evidence>
<evidence type="ECO:0000313" key="5">
    <source>
        <dbReference type="EMBL" id="CAG5098806.1"/>
    </source>
</evidence>
<dbReference type="SMART" id="SM00364">
    <property type="entry name" value="LRR_BAC"/>
    <property type="match status" value="5"/>
</dbReference>
<dbReference type="PROSITE" id="PS51450">
    <property type="entry name" value="LRR"/>
    <property type="match status" value="2"/>
</dbReference>
<evidence type="ECO:0000256" key="2">
    <source>
        <dbReference type="ARBA" id="ARBA00022737"/>
    </source>
</evidence>
<feature type="domain" description="Disease resistance R13L4/SHOC-2-like LRR" evidence="4">
    <location>
        <begin position="354"/>
        <end position="459"/>
    </location>
</feature>
<feature type="region of interest" description="Disordered" evidence="3">
    <location>
        <begin position="158"/>
        <end position="192"/>
    </location>
</feature>
<protein>
    <submittedName>
        <fullName evidence="5">Oidioi.mRNA.OKI2018_I69.XSR.g15994.t1.cds</fullName>
    </submittedName>
</protein>
<dbReference type="PANTHER" id="PTHR48051:SF1">
    <property type="entry name" value="RAS SUPPRESSOR PROTEIN 1"/>
    <property type="match status" value="1"/>
</dbReference>
<sequence length="488" mass="55086">MTYTPSRLSIAAPSARSSLSLSQNNYVPCARTSGSCPRPYAGYKSSDVHMSYDTDYRRISSDSQPYNEFQNHFVRKSQIKARQPLPQPNVKAIPIFKGLAYNKNTRTVVSNVDPEQTQQHWEKPMKTIFQTPAGARKLPPSSDAFQHHVPQIPIAGHSENRNAHFHNPSASSTLTHSRGSPRRAMSPLSTASQMGSCAAINTLHMSRVQSPDTILPVEQPSPSRRNVALRRPTIASVASDRVHNEHRHHHHSRPQSRNRSRAPSSCAGRRTRVPPLINVQPTSDDDLDDTGSILYLTGVQLTELPEEFGRLQNLELLSLENNKFKEVPFAVTKLRSLRTLYLNSNRLTRIHPSIRDLVNLRYLWLQRNRLKELPTSICCLANLRYLHMENNMIEVISEAIACVGRLKGLWISDNCLKSLPLNLAKVKTLEVLDVERNYLTVIPDKIKQLPRLREFSYSGNSTAQVNLKVLKNYASTIGKFMTQAKKGR</sequence>